<proteinExistence type="predicted"/>
<feature type="compositionally biased region" description="Low complexity" evidence="1">
    <location>
        <begin position="287"/>
        <end position="300"/>
    </location>
</feature>
<feature type="region of interest" description="Disordered" evidence="1">
    <location>
        <begin position="1"/>
        <end position="22"/>
    </location>
</feature>
<organism evidence="2 3">
    <name type="scientific">Halteria grandinella</name>
    <dbReference type="NCBI Taxonomy" id="5974"/>
    <lineage>
        <taxon>Eukaryota</taxon>
        <taxon>Sar</taxon>
        <taxon>Alveolata</taxon>
        <taxon>Ciliophora</taxon>
        <taxon>Intramacronucleata</taxon>
        <taxon>Spirotrichea</taxon>
        <taxon>Stichotrichia</taxon>
        <taxon>Sporadotrichida</taxon>
        <taxon>Halteriidae</taxon>
        <taxon>Halteria</taxon>
    </lineage>
</organism>
<comment type="caution">
    <text evidence="2">The sequence shown here is derived from an EMBL/GenBank/DDBJ whole genome shotgun (WGS) entry which is preliminary data.</text>
</comment>
<dbReference type="EMBL" id="RRYP01021788">
    <property type="protein sequence ID" value="TNV72573.1"/>
    <property type="molecule type" value="Genomic_DNA"/>
</dbReference>
<name>A0A8J8SW45_HALGN</name>
<feature type="region of interest" description="Disordered" evidence="1">
    <location>
        <begin position="274"/>
        <end position="317"/>
    </location>
</feature>
<feature type="compositionally biased region" description="Basic and acidic residues" evidence="1">
    <location>
        <begin position="10"/>
        <end position="22"/>
    </location>
</feature>
<sequence length="361" mass="39610">MTFAGSPKFQAREGEDTFEKQDQEVNQVLVMQKAITTTTVEVESDQRGRKPKRRGSLKAVRDGLTKVPNKVFKPMPTPPEELEPLPIYITNNVVSQGQQSASIIHTPIPLTPHSQMRTPSYTVERSQNTYTISIPIQAQTPTKTVKFITKKKRSKSVVSKKAKSPSPVRVRSNAAAKKTTTKITKTTTVNKISARPPLHTKTTIKITKPNTALSTTRKQSHSVTKFFTQPGFSSTQSLTTRTPSIKKKSKSNLKIVKGQLKTATAGFGSTQVLAPLSPSRNSPLRQSVSTKSLTTRTLSRAATPSKKMENPPEIKKKKKAFKTVKLIKKAAGAVNLSIGEIKTKMKAPAKVAEETTETPIQ</sequence>
<feature type="region of interest" description="Disordered" evidence="1">
    <location>
        <begin position="39"/>
        <end position="61"/>
    </location>
</feature>
<dbReference type="Proteomes" id="UP000785679">
    <property type="component" value="Unassembled WGS sequence"/>
</dbReference>
<evidence type="ECO:0000256" key="1">
    <source>
        <dbReference type="SAM" id="MobiDB-lite"/>
    </source>
</evidence>
<protein>
    <submittedName>
        <fullName evidence="2">Uncharacterized protein</fullName>
    </submittedName>
</protein>
<keyword evidence="3" id="KW-1185">Reference proteome</keyword>
<reference evidence="2" key="1">
    <citation type="submission" date="2019-06" db="EMBL/GenBank/DDBJ databases">
        <authorList>
            <person name="Zheng W."/>
        </authorList>
    </citation>
    <scope>NUCLEOTIDE SEQUENCE</scope>
    <source>
        <strain evidence="2">QDHG01</strain>
    </source>
</reference>
<evidence type="ECO:0000313" key="3">
    <source>
        <dbReference type="Proteomes" id="UP000785679"/>
    </source>
</evidence>
<accession>A0A8J8SW45</accession>
<dbReference type="AlphaFoldDB" id="A0A8J8SW45"/>
<feature type="compositionally biased region" description="Polar residues" evidence="1">
    <location>
        <begin position="274"/>
        <end position="286"/>
    </location>
</feature>
<evidence type="ECO:0000313" key="2">
    <source>
        <dbReference type="EMBL" id="TNV72573.1"/>
    </source>
</evidence>
<gene>
    <name evidence="2" type="ORF">FGO68_gene14364</name>
</gene>